<dbReference type="SUPFAM" id="SSF52540">
    <property type="entry name" value="P-loop containing nucleoside triphosphate hydrolases"/>
    <property type="match status" value="1"/>
</dbReference>
<evidence type="ECO:0000256" key="8">
    <source>
        <dbReference type="ARBA" id="ARBA00034617"/>
    </source>
</evidence>
<proteinExistence type="inferred from homology"/>
<dbReference type="PROSITE" id="PS51198">
    <property type="entry name" value="UVRD_HELICASE_ATP_BIND"/>
    <property type="match status" value="1"/>
</dbReference>
<evidence type="ECO:0000256" key="6">
    <source>
        <dbReference type="ARBA" id="ARBA00023125"/>
    </source>
</evidence>
<organism evidence="15 16">
    <name type="scientific">Winogradskyella psychrotolerans RS-3</name>
    <dbReference type="NCBI Taxonomy" id="641526"/>
    <lineage>
        <taxon>Bacteria</taxon>
        <taxon>Pseudomonadati</taxon>
        <taxon>Bacteroidota</taxon>
        <taxon>Flavobacteriia</taxon>
        <taxon>Flavobacteriales</taxon>
        <taxon>Flavobacteriaceae</taxon>
        <taxon>Winogradskyella</taxon>
    </lineage>
</organism>
<evidence type="ECO:0000256" key="9">
    <source>
        <dbReference type="ARBA" id="ARBA00034808"/>
    </source>
</evidence>
<evidence type="ECO:0000256" key="2">
    <source>
        <dbReference type="ARBA" id="ARBA00022741"/>
    </source>
</evidence>
<evidence type="ECO:0000313" key="16">
    <source>
        <dbReference type="Proteomes" id="UP000014962"/>
    </source>
</evidence>
<gene>
    <name evidence="15" type="ORF">ADIWIN_3134</name>
</gene>
<keyword evidence="6" id="KW-0238">DNA-binding</keyword>
<feature type="domain" description="UvrD-like helicase C-terminal" evidence="14">
    <location>
        <begin position="303"/>
        <end position="584"/>
    </location>
</feature>
<comment type="catalytic activity">
    <reaction evidence="11">
        <text>ATP + H2O = ADP + phosphate + H(+)</text>
        <dbReference type="Rhea" id="RHEA:13065"/>
        <dbReference type="ChEBI" id="CHEBI:15377"/>
        <dbReference type="ChEBI" id="CHEBI:15378"/>
        <dbReference type="ChEBI" id="CHEBI:30616"/>
        <dbReference type="ChEBI" id="CHEBI:43474"/>
        <dbReference type="ChEBI" id="CHEBI:456216"/>
        <dbReference type="EC" id="5.6.2.4"/>
    </reaction>
</comment>
<evidence type="ECO:0000259" key="14">
    <source>
        <dbReference type="PROSITE" id="PS51217"/>
    </source>
</evidence>
<dbReference type="CDD" id="cd18807">
    <property type="entry name" value="SF1_C_UvrD"/>
    <property type="match status" value="1"/>
</dbReference>
<dbReference type="Gene3D" id="1.10.10.160">
    <property type="match status" value="1"/>
</dbReference>
<dbReference type="Gene3D" id="3.40.50.300">
    <property type="entry name" value="P-loop containing nucleotide triphosphate hydrolases"/>
    <property type="match status" value="2"/>
</dbReference>
<dbReference type="Gene3D" id="1.10.486.10">
    <property type="entry name" value="PCRA, domain 4"/>
    <property type="match status" value="1"/>
</dbReference>
<evidence type="ECO:0000256" key="1">
    <source>
        <dbReference type="ARBA" id="ARBA00009922"/>
    </source>
</evidence>
<dbReference type="CDD" id="cd17932">
    <property type="entry name" value="DEXQc_UvrD"/>
    <property type="match status" value="1"/>
</dbReference>
<evidence type="ECO:0000256" key="11">
    <source>
        <dbReference type="ARBA" id="ARBA00048988"/>
    </source>
</evidence>
<dbReference type="GO" id="GO:0016887">
    <property type="term" value="F:ATP hydrolysis activity"/>
    <property type="evidence" value="ECO:0007669"/>
    <property type="project" value="RHEA"/>
</dbReference>
<dbReference type="EMBL" id="ATMR01000139">
    <property type="protein sequence ID" value="EPR71936.1"/>
    <property type="molecule type" value="Genomic_DNA"/>
</dbReference>
<evidence type="ECO:0000256" key="4">
    <source>
        <dbReference type="ARBA" id="ARBA00022806"/>
    </source>
</evidence>
<dbReference type="GO" id="GO:0003677">
    <property type="term" value="F:DNA binding"/>
    <property type="evidence" value="ECO:0007669"/>
    <property type="project" value="UniProtKB-KW"/>
</dbReference>
<dbReference type="PANTHER" id="PTHR11070:SF2">
    <property type="entry name" value="ATP-DEPENDENT DNA HELICASE SRS2"/>
    <property type="match status" value="1"/>
</dbReference>
<evidence type="ECO:0000313" key="15">
    <source>
        <dbReference type="EMBL" id="EPR71936.1"/>
    </source>
</evidence>
<accession>S7VPM1</accession>
<evidence type="ECO:0000259" key="13">
    <source>
        <dbReference type="PROSITE" id="PS51198"/>
    </source>
</evidence>
<evidence type="ECO:0000256" key="3">
    <source>
        <dbReference type="ARBA" id="ARBA00022801"/>
    </source>
</evidence>
<comment type="similarity">
    <text evidence="1">Belongs to the helicase family. UvrD subfamily.</text>
</comment>
<dbReference type="Pfam" id="PF13361">
    <property type="entry name" value="UvrD_C"/>
    <property type="match status" value="1"/>
</dbReference>
<dbReference type="InterPro" id="IPR027417">
    <property type="entry name" value="P-loop_NTPase"/>
</dbReference>
<dbReference type="GO" id="GO:0000725">
    <property type="term" value="P:recombinational repair"/>
    <property type="evidence" value="ECO:0007669"/>
    <property type="project" value="TreeGrafter"/>
</dbReference>
<evidence type="ECO:0000256" key="5">
    <source>
        <dbReference type="ARBA" id="ARBA00022840"/>
    </source>
</evidence>
<dbReference type="AlphaFoldDB" id="S7VPM1"/>
<keyword evidence="4 12" id="KW-0347">Helicase</keyword>
<dbReference type="eggNOG" id="COG0210">
    <property type="taxonomic scope" value="Bacteria"/>
</dbReference>
<evidence type="ECO:0000256" key="10">
    <source>
        <dbReference type="ARBA" id="ARBA00034923"/>
    </source>
</evidence>
<comment type="caution">
    <text evidence="15">The sequence shown here is derived from an EMBL/GenBank/DDBJ whole genome shotgun (WGS) entry which is preliminary data.</text>
</comment>
<dbReference type="PANTHER" id="PTHR11070">
    <property type="entry name" value="UVRD / RECB / PCRA DNA HELICASE FAMILY MEMBER"/>
    <property type="match status" value="1"/>
</dbReference>
<comment type="catalytic activity">
    <reaction evidence="8">
        <text>Couples ATP hydrolysis with the unwinding of duplex DNA by translocating in the 3'-5' direction.</text>
        <dbReference type="EC" id="5.6.2.4"/>
    </reaction>
</comment>
<keyword evidence="7" id="KW-0413">Isomerase</keyword>
<reference evidence="15 16" key="1">
    <citation type="journal article" date="2013" name="Genome Announc.">
        <title>Draft Genome Sequence of Winogradskyella psychrotolerans RS-3T, Isolated from the Marine Transect of Kongsfjorden, Ny-Alesund, Svalbard, Arctic Ocean.</title>
        <authorList>
            <person name="Kumar Pinnaka A."/>
            <person name="Ara S."/>
            <person name="Singh A."/>
            <person name="Shivaji S."/>
        </authorList>
    </citation>
    <scope>NUCLEOTIDE SEQUENCE [LARGE SCALE GENOMIC DNA]</scope>
    <source>
        <strain evidence="15 16">RS-3</strain>
    </source>
</reference>
<dbReference type="Pfam" id="PF21196">
    <property type="entry name" value="PcrA_UvrD_tudor"/>
    <property type="match status" value="1"/>
</dbReference>
<dbReference type="GO" id="GO:0005829">
    <property type="term" value="C:cytosol"/>
    <property type="evidence" value="ECO:0007669"/>
    <property type="project" value="TreeGrafter"/>
</dbReference>
<dbReference type="STRING" id="641526.ADIWIN_3134"/>
<keyword evidence="3 12" id="KW-0378">Hydrolase</keyword>
<dbReference type="InterPro" id="IPR000212">
    <property type="entry name" value="DNA_helicase_UvrD/REP"/>
</dbReference>
<name>S7VPM1_9FLAO</name>
<dbReference type="Proteomes" id="UP000014962">
    <property type="component" value="Unassembled WGS sequence"/>
</dbReference>
<dbReference type="InterPro" id="IPR013986">
    <property type="entry name" value="DExx_box_DNA_helicase_dom_sf"/>
</dbReference>
<dbReference type="InterPro" id="IPR014017">
    <property type="entry name" value="DNA_helicase_UvrD-like_C"/>
</dbReference>
<dbReference type="GO" id="GO:0005524">
    <property type="term" value="F:ATP binding"/>
    <property type="evidence" value="ECO:0007669"/>
    <property type="project" value="UniProtKB-UniRule"/>
</dbReference>
<dbReference type="PATRIC" id="fig|641526.4.peg.3106"/>
<dbReference type="InterPro" id="IPR014016">
    <property type="entry name" value="UvrD-like_ATP-bd"/>
</dbReference>
<keyword evidence="16" id="KW-1185">Reference proteome</keyword>
<dbReference type="GO" id="GO:0033202">
    <property type="term" value="C:DNA helicase complex"/>
    <property type="evidence" value="ECO:0007669"/>
    <property type="project" value="TreeGrafter"/>
</dbReference>
<keyword evidence="5 12" id="KW-0067">ATP-binding</keyword>
<feature type="binding site" evidence="12">
    <location>
        <begin position="38"/>
        <end position="45"/>
    </location>
    <ligand>
        <name>ATP</name>
        <dbReference type="ChEBI" id="CHEBI:30616"/>
    </ligand>
</feature>
<evidence type="ECO:0000256" key="12">
    <source>
        <dbReference type="PROSITE-ProRule" id="PRU00560"/>
    </source>
</evidence>
<dbReference type="PROSITE" id="PS51217">
    <property type="entry name" value="UVRD_HELICASE_CTER"/>
    <property type="match status" value="1"/>
</dbReference>
<dbReference type="Pfam" id="PF00580">
    <property type="entry name" value="UvrD-helicase"/>
    <property type="match status" value="1"/>
</dbReference>
<sequence>MRNFTPSKNFSLEKYLSQLNEAQLAPTVQIDGPMIIIAGAGSGKTRVLTFRIAYLMSKGVDAFNILALTFTNKAAKEMKGRIADIVGDGEAKNLWMGTFHSVFAKILRFEGHHLGFPSNFTIYDTQDSQKLMGSIIKEMGLDKDIYKTKQVYSRISSYKNSLVTVKAYYKNPELMEADAMARRPRIGEIYKEYVDRCFKAGAMDFDDLLLRTNELLTRFPAVLAQYQNRFRYILVDEYQDTNHSQYLIVRALADRFQNICVVGDDAQSIYAFRGANISNILNFQKDYDGVNMYRLEQNYRSTKCIVGAANSVIEHNKTKLDKIVWTANDEGEKVKVHRALTDGDEGRYVASTIWETKMNEQLHNSDFAVLYRTNAQSRAIEDALRKRDIPYRIYGGLSFYQRKEIKDLTAYLRLILNPSDEEALKRVINYPARGIGQTTVDRLIVAANGYGKTIFEVLKNLDSIDININGGTKNKLRDFVTLIESYQVMNQTANAFDLAEHVTKTSGLIRELNKDATPEGVVKMDNVQELLNGIKDFVEGQLELADAGDSLAEFLEDIALATDLDGDKGDPDHVALMTIHLAKGLEFGHVFIVGLEEDLFPSGMSMNTRSELEEERRLFYVALTRAEKQAYLTYTLSRYRWGKLIDAEPSRFIEEIDEEFVDIVTPLREQRNPMLDQSIFGDIEPNRIRFAKPKTAKILRKESKKKPEKFQISTPKKMKPLADTEEVSGSFNTKLEVGNTVNHDRFGRGEVMTIEGTGADAKAEIKFLNGDTKKLLLRFAKLEILRTKQD</sequence>
<evidence type="ECO:0000256" key="7">
    <source>
        <dbReference type="ARBA" id="ARBA00023235"/>
    </source>
</evidence>
<keyword evidence="2 12" id="KW-0547">Nucleotide-binding</keyword>
<dbReference type="EC" id="5.6.2.4" evidence="9"/>
<protein>
    <recommendedName>
        <fullName evidence="9">DNA 3'-5' helicase</fullName>
        <ecNumber evidence="9">5.6.2.4</ecNumber>
    </recommendedName>
    <alternativeName>
        <fullName evidence="10">DNA 3'-5' helicase II</fullName>
    </alternativeName>
</protein>
<feature type="domain" description="UvrD-like helicase ATP-binding" evidence="13">
    <location>
        <begin position="17"/>
        <end position="302"/>
    </location>
</feature>
<dbReference type="GO" id="GO:0043138">
    <property type="term" value="F:3'-5' DNA helicase activity"/>
    <property type="evidence" value="ECO:0007669"/>
    <property type="project" value="UniProtKB-EC"/>
</dbReference>